<gene>
    <name evidence="2" type="ORF">GLS40_03315</name>
</gene>
<dbReference type="EMBL" id="WNXQ01000002">
    <property type="protein sequence ID" value="MWB77049.1"/>
    <property type="molecule type" value="Genomic_DNA"/>
</dbReference>
<dbReference type="RefSeq" id="WP_160381212.1">
    <property type="nucleotide sequence ID" value="NZ_WNXQ01000002.1"/>
</dbReference>
<evidence type="ECO:0000259" key="1">
    <source>
        <dbReference type="Pfam" id="PF13441"/>
    </source>
</evidence>
<keyword evidence="3" id="KW-1185">Reference proteome</keyword>
<name>A0A844WDV2_9RHOB</name>
<dbReference type="InterPro" id="IPR027367">
    <property type="entry name" value="Gly-zipper_YMGG"/>
</dbReference>
<protein>
    <submittedName>
        <fullName evidence="2">Glycine zipper 2TM domain-containing protein</fullName>
    </submittedName>
</protein>
<evidence type="ECO:0000313" key="2">
    <source>
        <dbReference type="EMBL" id="MWB77049.1"/>
    </source>
</evidence>
<sequence length="260" mass="26804">MNFELLSNTGKAGCIALVASLSLAGCDEQITLAPGAVNAADTCSKFRADVEASRRSDLQKQANAAIAGALIGAVLGAAVAGSDNRAQGALIGASLGGLAGYSEVYYKQVAQRSADANSLLGNVNADAGKERALLTRTGTAAKNLRNCRSSQLASLRSRAVSGKVTKTAARSELNQIKVWVAQDNRLISAAFNGVGQRLDAFVDVTGSVARTQQGINSAGARAKTPNVARLSSERSQQITVSTRSESKVNAEIEALQVLLG</sequence>
<organism evidence="2 3">
    <name type="scientific">Pseudooceanicola pacificus</name>
    <dbReference type="NCBI Taxonomy" id="2676438"/>
    <lineage>
        <taxon>Bacteria</taxon>
        <taxon>Pseudomonadati</taxon>
        <taxon>Pseudomonadota</taxon>
        <taxon>Alphaproteobacteria</taxon>
        <taxon>Rhodobacterales</taxon>
        <taxon>Paracoccaceae</taxon>
        <taxon>Pseudooceanicola</taxon>
    </lineage>
</organism>
<feature type="domain" description="YMGG-like Gly-zipper" evidence="1">
    <location>
        <begin position="61"/>
        <end position="102"/>
    </location>
</feature>
<accession>A0A844WDV2</accession>
<comment type="caution">
    <text evidence="2">The sequence shown here is derived from an EMBL/GenBank/DDBJ whole genome shotgun (WGS) entry which is preliminary data.</text>
</comment>
<evidence type="ECO:0000313" key="3">
    <source>
        <dbReference type="Proteomes" id="UP000443843"/>
    </source>
</evidence>
<dbReference type="Pfam" id="PF13441">
    <property type="entry name" value="Gly-zipper_YMGG"/>
    <property type="match status" value="1"/>
</dbReference>
<proteinExistence type="predicted"/>
<dbReference type="AlphaFoldDB" id="A0A844WDV2"/>
<dbReference type="Proteomes" id="UP000443843">
    <property type="component" value="Unassembled WGS sequence"/>
</dbReference>
<reference evidence="2 3" key="1">
    <citation type="submission" date="2019-11" db="EMBL/GenBank/DDBJ databases">
        <title>Pseudooceanicola pacifica sp. nov., isolated from deep-sea sediment of the Pacific Ocean.</title>
        <authorList>
            <person name="Lyu L."/>
        </authorList>
    </citation>
    <scope>NUCLEOTIDE SEQUENCE [LARGE SCALE GENOMIC DNA]</scope>
    <source>
        <strain evidence="2 3">216_PA32_1</strain>
    </source>
</reference>